<evidence type="ECO:0000256" key="1">
    <source>
        <dbReference type="SAM" id="MobiDB-lite"/>
    </source>
</evidence>
<dbReference type="AlphaFoldDB" id="A0AAP0JU35"/>
<reference evidence="2 3" key="1">
    <citation type="submission" date="2024-01" db="EMBL/GenBank/DDBJ databases">
        <title>Genome assemblies of Stephania.</title>
        <authorList>
            <person name="Yang L."/>
        </authorList>
    </citation>
    <scope>NUCLEOTIDE SEQUENCE [LARGE SCALE GENOMIC DNA]</scope>
    <source>
        <strain evidence="2">JXDWG</strain>
        <tissue evidence="2">Leaf</tissue>
    </source>
</reference>
<feature type="region of interest" description="Disordered" evidence="1">
    <location>
        <begin position="66"/>
        <end position="147"/>
    </location>
</feature>
<keyword evidence="3" id="KW-1185">Reference proteome</keyword>
<comment type="caution">
    <text evidence="2">The sequence shown here is derived from an EMBL/GenBank/DDBJ whole genome shotgun (WGS) entry which is preliminary data.</text>
</comment>
<organism evidence="2 3">
    <name type="scientific">Stephania cephalantha</name>
    <dbReference type="NCBI Taxonomy" id="152367"/>
    <lineage>
        <taxon>Eukaryota</taxon>
        <taxon>Viridiplantae</taxon>
        <taxon>Streptophyta</taxon>
        <taxon>Embryophyta</taxon>
        <taxon>Tracheophyta</taxon>
        <taxon>Spermatophyta</taxon>
        <taxon>Magnoliopsida</taxon>
        <taxon>Ranunculales</taxon>
        <taxon>Menispermaceae</taxon>
        <taxon>Menispermoideae</taxon>
        <taxon>Cissampelideae</taxon>
        <taxon>Stephania</taxon>
    </lineage>
</organism>
<dbReference type="Proteomes" id="UP001419268">
    <property type="component" value="Unassembled WGS sequence"/>
</dbReference>
<accession>A0AAP0JU35</accession>
<dbReference type="EMBL" id="JBBNAG010000004">
    <property type="protein sequence ID" value="KAK9140011.1"/>
    <property type="molecule type" value="Genomic_DNA"/>
</dbReference>
<evidence type="ECO:0000313" key="2">
    <source>
        <dbReference type="EMBL" id="KAK9140011.1"/>
    </source>
</evidence>
<name>A0AAP0JU35_9MAGN</name>
<feature type="compositionally biased region" description="Low complexity" evidence="1">
    <location>
        <begin position="109"/>
        <end position="119"/>
    </location>
</feature>
<sequence length="147" mass="16610">MRRDDIGVERKQINPDLPRLNELVSKSCVIFDGLILLEHQHGKPARLTNPLFSQNALFPAFDKLSSSTQNPFIRCKPQKKGKREEGEGKRRRKGNKEGKDHTHKRERGATGQTHATGAAPEAPPGKPRSGFLGEEERRREGSWQHLT</sequence>
<gene>
    <name evidence="2" type="ORF">Scep_009692</name>
</gene>
<feature type="compositionally biased region" description="Basic and acidic residues" evidence="1">
    <location>
        <begin position="134"/>
        <end position="147"/>
    </location>
</feature>
<evidence type="ECO:0000313" key="3">
    <source>
        <dbReference type="Proteomes" id="UP001419268"/>
    </source>
</evidence>
<protein>
    <submittedName>
        <fullName evidence="2">Uncharacterized protein</fullName>
    </submittedName>
</protein>
<proteinExistence type="predicted"/>